<protein>
    <recommendedName>
        <fullName evidence="14">Phytocyanin domain-containing protein</fullName>
    </recommendedName>
</protein>
<organism evidence="15 16">
    <name type="scientific">Pisum sativum</name>
    <name type="common">Garden pea</name>
    <name type="synonym">Lathyrus oleraceus</name>
    <dbReference type="NCBI Taxonomy" id="3888"/>
    <lineage>
        <taxon>Eukaryota</taxon>
        <taxon>Viridiplantae</taxon>
        <taxon>Streptophyta</taxon>
        <taxon>Embryophyta</taxon>
        <taxon>Tracheophyta</taxon>
        <taxon>Spermatophyta</taxon>
        <taxon>Magnoliopsida</taxon>
        <taxon>eudicotyledons</taxon>
        <taxon>Gunneridae</taxon>
        <taxon>Pentapetalae</taxon>
        <taxon>rosids</taxon>
        <taxon>fabids</taxon>
        <taxon>Fabales</taxon>
        <taxon>Fabaceae</taxon>
        <taxon>Papilionoideae</taxon>
        <taxon>50 kb inversion clade</taxon>
        <taxon>NPAAA clade</taxon>
        <taxon>Hologalegina</taxon>
        <taxon>IRL clade</taxon>
        <taxon>Fabeae</taxon>
        <taxon>Lathyrus</taxon>
    </lineage>
</organism>
<evidence type="ECO:0000313" key="16">
    <source>
        <dbReference type="Proteomes" id="UP001058974"/>
    </source>
</evidence>
<sequence length="178" mass="19038">MKIGGGIIVAVVAAVALAAAMSMSIDVAAAEVNHVVGGDHGWDPTSDILYWSSDRIFRVGDQIWFTYSAAQGLIAELKSREEYESCNMSNPIMMYTEGLHTVPLEKEGMRYFVSTDSQNCKNGLKLHVEVQPKDSGSRALPVAQTVVADGPAAPSGSARCGYNVILSLLLCVIVVLAY</sequence>
<dbReference type="InterPro" id="IPR003245">
    <property type="entry name" value="Phytocyanin_dom"/>
</dbReference>
<dbReference type="Proteomes" id="UP001058974">
    <property type="component" value="Chromosome 1"/>
</dbReference>
<comment type="caution">
    <text evidence="15">The sequence shown here is derived from an EMBL/GenBank/DDBJ whole genome shotgun (WGS) entry which is preliminary data.</text>
</comment>
<evidence type="ECO:0000256" key="7">
    <source>
        <dbReference type="ARBA" id="ARBA00023157"/>
    </source>
</evidence>
<dbReference type="PANTHER" id="PTHR33021">
    <property type="entry name" value="BLUE COPPER PROTEIN"/>
    <property type="match status" value="1"/>
</dbReference>
<dbReference type="GO" id="GO:0009877">
    <property type="term" value="P:nodulation"/>
    <property type="evidence" value="ECO:0007669"/>
    <property type="project" value="UniProtKB-KW"/>
</dbReference>
<evidence type="ECO:0000256" key="4">
    <source>
        <dbReference type="ARBA" id="ARBA00022622"/>
    </source>
</evidence>
<dbReference type="Pfam" id="PF02298">
    <property type="entry name" value="Cu_bind_like"/>
    <property type="match status" value="1"/>
</dbReference>
<evidence type="ECO:0000256" key="6">
    <source>
        <dbReference type="ARBA" id="ARBA00023136"/>
    </source>
</evidence>
<evidence type="ECO:0000256" key="1">
    <source>
        <dbReference type="ARBA" id="ARBA00004609"/>
    </source>
</evidence>
<dbReference type="CDD" id="cd04216">
    <property type="entry name" value="Phytocyanin"/>
    <property type="match status" value="1"/>
</dbReference>
<comment type="function">
    <text evidence="11">May act as a carbohydrate transporter.</text>
</comment>
<proteinExistence type="inferred from homology"/>
<dbReference type="AlphaFoldDB" id="A0A9D5BP86"/>
<evidence type="ECO:0000313" key="15">
    <source>
        <dbReference type="EMBL" id="KAI5447101.1"/>
    </source>
</evidence>
<feature type="transmembrane region" description="Helical" evidence="12">
    <location>
        <begin position="161"/>
        <end position="177"/>
    </location>
</feature>
<evidence type="ECO:0000256" key="2">
    <source>
        <dbReference type="ARBA" id="ARBA00022458"/>
    </source>
</evidence>
<reference evidence="15 16" key="1">
    <citation type="journal article" date="2022" name="Nat. Genet.">
        <title>Improved pea reference genome and pan-genome highlight genomic features and evolutionary characteristics.</title>
        <authorList>
            <person name="Yang T."/>
            <person name="Liu R."/>
            <person name="Luo Y."/>
            <person name="Hu S."/>
            <person name="Wang D."/>
            <person name="Wang C."/>
            <person name="Pandey M.K."/>
            <person name="Ge S."/>
            <person name="Xu Q."/>
            <person name="Li N."/>
            <person name="Li G."/>
            <person name="Huang Y."/>
            <person name="Saxena R.K."/>
            <person name="Ji Y."/>
            <person name="Li M."/>
            <person name="Yan X."/>
            <person name="He Y."/>
            <person name="Liu Y."/>
            <person name="Wang X."/>
            <person name="Xiang C."/>
            <person name="Varshney R.K."/>
            <person name="Ding H."/>
            <person name="Gao S."/>
            <person name="Zong X."/>
        </authorList>
    </citation>
    <scope>NUCLEOTIDE SEQUENCE [LARGE SCALE GENOMIC DNA]</scope>
    <source>
        <strain evidence="15 16">cv. Zhongwan 6</strain>
    </source>
</reference>
<keyword evidence="6 12" id="KW-0472">Membrane</keyword>
<evidence type="ECO:0000259" key="14">
    <source>
        <dbReference type="PROSITE" id="PS51485"/>
    </source>
</evidence>
<evidence type="ECO:0000256" key="10">
    <source>
        <dbReference type="ARBA" id="ARBA00035011"/>
    </source>
</evidence>
<dbReference type="Gramene" id="PSAT_LOCUS4498-2">
    <property type="protein sequence ID" value="CAL5183976.1"/>
    <property type="gene ID" value="PSAT_LOCUS4498"/>
</dbReference>
<dbReference type="Gene3D" id="2.60.40.420">
    <property type="entry name" value="Cupredoxins - blue copper proteins"/>
    <property type="match status" value="1"/>
</dbReference>
<dbReference type="InterPro" id="IPR039391">
    <property type="entry name" value="Phytocyanin-like"/>
</dbReference>
<keyword evidence="5 13" id="KW-0732">Signal</keyword>
<evidence type="ECO:0000256" key="3">
    <source>
        <dbReference type="ARBA" id="ARBA00022475"/>
    </source>
</evidence>
<dbReference type="SUPFAM" id="SSF49503">
    <property type="entry name" value="Cupredoxins"/>
    <property type="match status" value="1"/>
</dbReference>
<keyword evidence="4" id="KW-0336">GPI-anchor</keyword>
<accession>A0A9D5BP86</accession>
<feature type="chain" id="PRO_5038680025" description="Phytocyanin domain-containing protein" evidence="13">
    <location>
        <begin position="30"/>
        <end position="178"/>
    </location>
</feature>
<name>A0A9D5BP86_PEA</name>
<dbReference type="Gramene" id="Psat01G0481300-T1">
    <property type="protein sequence ID" value="KAI5447101.1"/>
    <property type="gene ID" value="KIW84_014813"/>
</dbReference>
<evidence type="ECO:0000256" key="11">
    <source>
        <dbReference type="ARBA" id="ARBA00037626"/>
    </source>
</evidence>
<evidence type="ECO:0000256" key="9">
    <source>
        <dbReference type="ARBA" id="ARBA00023288"/>
    </source>
</evidence>
<comment type="similarity">
    <text evidence="10">Belongs to the early nodulin-like (ENODL) family.</text>
</comment>
<keyword evidence="9" id="KW-0449">Lipoprotein</keyword>
<feature type="domain" description="Phytocyanin" evidence="14">
    <location>
        <begin position="32"/>
        <end position="132"/>
    </location>
</feature>
<dbReference type="FunFam" id="2.60.40.420:FF:000034">
    <property type="entry name" value="Cupredoxin superfamily protein"/>
    <property type="match status" value="1"/>
</dbReference>
<feature type="signal peptide" evidence="13">
    <location>
        <begin position="1"/>
        <end position="29"/>
    </location>
</feature>
<dbReference type="EMBL" id="JAMSHJ010000001">
    <property type="protein sequence ID" value="KAI5447101.1"/>
    <property type="molecule type" value="Genomic_DNA"/>
</dbReference>
<keyword evidence="3" id="KW-1003">Cell membrane</keyword>
<dbReference type="GO" id="GO:0009055">
    <property type="term" value="F:electron transfer activity"/>
    <property type="evidence" value="ECO:0007669"/>
    <property type="project" value="InterPro"/>
</dbReference>
<dbReference type="GO" id="GO:0098552">
    <property type="term" value="C:side of membrane"/>
    <property type="evidence" value="ECO:0007669"/>
    <property type="project" value="UniProtKB-KW"/>
</dbReference>
<dbReference type="PANTHER" id="PTHR33021:SF31">
    <property type="entry name" value="OS02G0720100 PROTEIN"/>
    <property type="match status" value="1"/>
</dbReference>
<keyword evidence="7" id="KW-1015">Disulfide bond</keyword>
<dbReference type="GO" id="GO:0005886">
    <property type="term" value="C:plasma membrane"/>
    <property type="evidence" value="ECO:0007669"/>
    <property type="project" value="UniProtKB-SubCell"/>
</dbReference>
<dbReference type="InterPro" id="IPR008972">
    <property type="entry name" value="Cupredoxin"/>
</dbReference>
<keyword evidence="2" id="KW-0536">Nodulation</keyword>
<evidence type="ECO:0000256" key="5">
    <source>
        <dbReference type="ARBA" id="ARBA00022729"/>
    </source>
</evidence>
<keyword evidence="12" id="KW-1133">Transmembrane helix</keyword>
<evidence type="ECO:0000256" key="12">
    <source>
        <dbReference type="SAM" id="Phobius"/>
    </source>
</evidence>
<dbReference type="PROSITE" id="PS51485">
    <property type="entry name" value="PHYTOCYANIN"/>
    <property type="match status" value="1"/>
</dbReference>
<evidence type="ECO:0000256" key="13">
    <source>
        <dbReference type="SAM" id="SignalP"/>
    </source>
</evidence>
<comment type="subcellular location">
    <subcellularLocation>
        <location evidence="1">Cell membrane</location>
        <topology evidence="1">Lipid-anchor</topology>
        <topology evidence="1">GPI-anchor</topology>
    </subcellularLocation>
</comment>
<keyword evidence="16" id="KW-1185">Reference proteome</keyword>
<keyword evidence="8" id="KW-0325">Glycoprotein</keyword>
<keyword evidence="12" id="KW-0812">Transmembrane</keyword>
<dbReference type="OrthoDB" id="1896188at2759"/>
<gene>
    <name evidence="15" type="ORF">KIW84_014813</name>
</gene>
<evidence type="ECO:0000256" key="8">
    <source>
        <dbReference type="ARBA" id="ARBA00023180"/>
    </source>
</evidence>